<evidence type="ECO:0000313" key="2">
    <source>
        <dbReference type="Ensembl" id="ENSCSAVP00000000497.1"/>
    </source>
</evidence>
<dbReference type="GeneTree" id="ENSGT00660000097226"/>
<organism evidence="2 3">
    <name type="scientific">Ciona savignyi</name>
    <name type="common">Pacific transparent sea squirt</name>
    <dbReference type="NCBI Taxonomy" id="51511"/>
    <lineage>
        <taxon>Eukaryota</taxon>
        <taxon>Metazoa</taxon>
        <taxon>Chordata</taxon>
        <taxon>Tunicata</taxon>
        <taxon>Ascidiacea</taxon>
        <taxon>Phlebobranchia</taxon>
        <taxon>Cionidae</taxon>
        <taxon>Ciona</taxon>
    </lineage>
</organism>
<protein>
    <submittedName>
        <fullName evidence="2">Uncharacterized protein</fullName>
    </submittedName>
</protein>
<reference evidence="3" key="1">
    <citation type="submission" date="2003-08" db="EMBL/GenBank/DDBJ databases">
        <authorList>
            <person name="Birren B."/>
            <person name="Nusbaum C."/>
            <person name="Abebe A."/>
            <person name="Abouelleil A."/>
            <person name="Adekoya E."/>
            <person name="Ait-zahra M."/>
            <person name="Allen N."/>
            <person name="Allen T."/>
            <person name="An P."/>
            <person name="Anderson M."/>
            <person name="Anderson S."/>
            <person name="Arachchi H."/>
            <person name="Armbruster J."/>
            <person name="Bachantsang P."/>
            <person name="Baldwin J."/>
            <person name="Barry A."/>
            <person name="Bayul T."/>
            <person name="Blitshsteyn B."/>
            <person name="Bloom T."/>
            <person name="Blye J."/>
            <person name="Boguslavskiy L."/>
            <person name="Borowsky M."/>
            <person name="Boukhgalter B."/>
            <person name="Brunache A."/>
            <person name="Butler J."/>
            <person name="Calixte N."/>
            <person name="Calvo S."/>
            <person name="Camarata J."/>
            <person name="Campo K."/>
            <person name="Chang J."/>
            <person name="Cheshatsang Y."/>
            <person name="Citroen M."/>
            <person name="Collymore A."/>
            <person name="Considine T."/>
            <person name="Cook A."/>
            <person name="Cooke P."/>
            <person name="Corum B."/>
            <person name="Cuomo C."/>
            <person name="David R."/>
            <person name="Dawoe T."/>
            <person name="Degray S."/>
            <person name="Dodge S."/>
            <person name="Dooley K."/>
            <person name="Dorje P."/>
            <person name="Dorjee K."/>
            <person name="Dorris L."/>
            <person name="Duffey N."/>
            <person name="Dupes A."/>
            <person name="Elkins T."/>
            <person name="Engels R."/>
            <person name="Erickson J."/>
            <person name="Farina A."/>
            <person name="Faro S."/>
            <person name="Ferreira P."/>
            <person name="Fischer H."/>
            <person name="Fitzgerald M."/>
            <person name="Foley K."/>
            <person name="Gage D."/>
            <person name="Galagan J."/>
            <person name="Gearin G."/>
            <person name="Gnerre S."/>
            <person name="Gnirke A."/>
            <person name="Goyette A."/>
            <person name="Graham J."/>
            <person name="Grandbois E."/>
            <person name="Gyaltsen K."/>
            <person name="Hafez N."/>
            <person name="Hagopian D."/>
            <person name="Hagos B."/>
            <person name="Hall J."/>
            <person name="Hatcher B."/>
            <person name="Heller A."/>
            <person name="Higgins H."/>
            <person name="Honan T."/>
            <person name="Horn A."/>
            <person name="Houde N."/>
            <person name="Hughes L."/>
            <person name="Hulme W."/>
            <person name="Husby E."/>
            <person name="Iliev I."/>
            <person name="Jaffe D."/>
            <person name="Jones C."/>
            <person name="Kamal M."/>
            <person name="Kamat A."/>
            <person name="Kamvysselis M."/>
            <person name="Karlsson E."/>
            <person name="Kells C."/>
            <person name="Kieu A."/>
            <person name="Kisner P."/>
            <person name="Kodira C."/>
            <person name="Kulbokas E."/>
            <person name="Labutti K."/>
            <person name="Lama D."/>
            <person name="Landers T."/>
            <person name="Leger J."/>
            <person name="Levine S."/>
            <person name="Lewis D."/>
            <person name="Lewis T."/>
            <person name="Lindblad-toh K."/>
            <person name="Liu X."/>
            <person name="Lokyitsang T."/>
            <person name="Lokyitsang Y."/>
            <person name="Lucien O."/>
            <person name="Lui A."/>
            <person name="Ma L.J."/>
            <person name="Mabbitt R."/>
            <person name="Macdonald J."/>
            <person name="Maclean C."/>
            <person name="Major J."/>
            <person name="Manning J."/>
            <person name="Marabella R."/>
            <person name="Maru K."/>
            <person name="Matthews C."/>
            <person name="Mauceli E."/>
            <person name="Mccarthy M."/>
            <person name="Mcdonough S."/>
            <person name="Mcghee T."/>
            <person name="Meldrim J."/>
            <person name="Meneus L."/>
            <person name="Mesirov J."/>
            <person name="Mihalev A."/>
            <person name="Mihova T."/>
            <person name="Mikkelsen T."/>
            <person name="Mlenga V."/>
            <person name="Moru K."/>
            <person name="Mozes J."/>
            <person name="Mulrain L."/>
            <person name="Munson G."/>
            <person name="Naylor J."/>
            <person name="Newes C."/>
            <person name="Nguyen C."/>
            <person name="Nguyen N."/>
            <person name="Nguyen T."/>
            <person name="Nicol R."/>
            <person name="Nielsen C."/>
            <person name="Nizzari M."/>
            <person name="Norbu C."/>
            <person name="Norbu N."/>
            <person name="O'donnell P."/>
            <person name="Okoawo O."/>
            <person name="O'leary S."/>
            <person name="Omotosho B."/>
            <person name="O'neill K."/>
            <person name="Osman S."/>
            <person name="Parker S."/>
            <person name="Perrin D."/>
            <person name="Phunkhang P."/>
            <person name="Piqani B."/>
            <person name="Purcell S."/>
            <person name="Rachupka T."/>
            <person name="Ramasamy U."/>
            <person name="Rameau R."/>
            <person name="Ray V."/>
            <person name="Raymond C."/>
            <person name="Retta R."/>
            <person name="Richardson S."/>
            <person name="Rise C."/>
            <person name="Rodriguez J."/>
            <person name="Rogers J."/>
            <person name="Rogov P."/>
            <person name="Rutman M."/>
            <person name="Schupbach R."/>
            <person name="Seaman C."/>
            <person name="Settipalli S."/>
            <person name="Sharpe T."/>
            <person name="Sheridan J."/>
            <person name="Sherpa N."/>
            <person name="Shi J."/>
            <person name="Smirnov S."/>
            <person name="Smith C."/>
            <person name="Sougnez C."/>
            <person name="Spencer B."/>
            <person name="Stalker J."/>
            <person name="Stange-thomann N."/>
            <person name="Stavropoulos S."/>
            <person name="Stetson K."/>
            <person name="Stone C."/>
            <person name="Stone S."/>
            <person name="Stubbs M."/>
            <person name="Talamas J."/>
            <person name="Tchuinga P."/>
            <person name="Tenzing P."/>
            <person name="Tesfaye S."/>
            <person name="Theodore J."/>
            <person name="Thoulutsang Y."/>
            <person name="Topham K."/>
            <person name="Towey S."/>
            <person name="Tsamla T."/>
            <person name="Tsomo N."/>
            <person name="Vallee D."/>
            <person name="Vassiliev H."/>
            <person name="Venkataraman V."/>
            <person name="Vinson J."/>
            <person name="Vo A."/>
            <person name="Wade C."/>
            <person name="Wang S."/>
            <person name="Wangchuk T."/>
            <person name="Wangdi T."/>
            <person name="Whittaker C."/>
            <person name="Wilkinson J."/>
            <person name="Wu Y."/>
            <person name="Wyman D."/>
            <person name="Yadav S."/>
            <person name="Yang S."/>
            <person name="Yang X."/>
            <person name="Yeager S."/>
            <person name="Yee E."/>
            <person name="Young G."/>
            <person name="Zainoun J."/>
            <person name="Zembeck L."/>
            <person name="Zimmer A."/>
            <person name="Zody M."/>
            <person name="Lander E."/>
        </authorList>
    </citation>
    <scope>NUCLEOTIDE SEQUENCE [LARGE SCALE GENOMIC DNA]</scope>
</reference>
<dbReference type="HOGENOM" id="CLU_796821_0_0_1"/>
<sequence>MENSNEKSFNFQGQEWKCPTQNSAFAKKAKMQHEKTETISKGSEHQFGEDSCSYATNDIQLKLKDLFTRPSDHIKPDKLRKVGQTSNNFAGVKKKTKQTSPMNDVRLPMLTTSYDVIDSHSDDMDDSDSEFFPDCSSVDSHDSNDDERCYSNDGRSCIARETVDDVYLEEHDVLHLSDDELIDEQIFDHQMAVDEAGFSGIFNHVTQHQPIPAAGNDVPGTSSDTPPPPNDIMREKLENNIKPQALRRVKSMVLDHDLEDGIATGKRMFVMQKKLNNDCSMTSVPSPLLSNYDVTVLQSSPSQVSNNNKFGLKRSRSNISVKMTPYKRGGISLLKEEESIPEELDDEP</sequence>
<feature type="region of interest" description="Disordered" evidence="1">
    <location>
        <begin position="28"/>
        <end position="50"/>
    </location>
</feature>
<dbReference type="InParanoid" id="H2Y599"/>
<proteinExistence type="predicted"/>
<evidence type="ECO:0000256" key="1">
    <source>
        <dbReference type="SAM" id="MobiDB-lite"/>
    </source>
</evidence>
<reference evidence="2" key="3">
    <citation type="submission" date="2025-09" db="UniProtKB">
        <authorList>
            <consortium name="Ensembl"/>
        </authorList>
    </citation>
    <scope>IDENTIFICATION</scope>
</reference>
<dbReference type="Proteomes" id="UP000007875">
    <property type="component" value="Unassembled WGS sequence"/>
</dbReference>
<dbReference type="Ensembl" id="ENSCSAVT00000000502.1">
    <property type="protein sequence ID" value="ENSCSAVP00000000497.1"/>
    <property type="gene ID" value="ENSCSAVG00000000283.1"/>
</dbReference>
<feature type="compositionally biased region" description="Basic and acidic residues" evidence="1">
    <location>
        <begin position="31"/>
        <end position="48"/>
    </location>
</feature>
<dbReference type="AlphaFoldDB" id="H2Y599"/>
<name>H2Y599_CIOSA</name>
<reference evidence="2" key="2">
    <citation type="submission" date="2025-08" db="UniProtKB">
        <authorList>
            <consortium name="Ensembl"/>
        </authorList>
    </citation>
    <scope>IDENTIFICATION</scope>
</reference>
<evidence type="ECO:0000313" key="3">
    <source>
        <dbReference type="Proteomes" id="UP000007875"/>
    </source>
</evidence>
<accession>H2Y599</accession>
<keyword evidence="3" id="KW-1185">Reference proteome</keyword>